<reference evidence="2 3" key="1">
    <citation type="submission" date="2024-07" db="EMBL/GenBank/DDBJ databases">
        <title>Draft sequence of the Neodothiora populina.</title>
        <authorList>
            <person name="Drown D.D."/>
            <person name="Schuette U.S."/>
            <person name="Buechlein A.B."/>
            <person name="Rusch D.R."/>
            <person name="Winton L.W."/>
            <person name="Adams G.A."/>
        </authorList>
    </citation>
    <scope>NUCLEOTIDE SEQUENCE [LARGE SCALE GENOMIC DNA]</scope>
    <source>
        <strain evidence="2 3">CPC 39397</strain>
    </source>
</reference>
<dbReference type="RefSeq" id="XP_069201819.1">
    <property type="nucleotide sequence ID" value="XM_069347218.1"/>
</dbReference>
<name>A0ABR3PHD0_9PEZI</name>
<dbReference type="EMBL" id="JBFMKM010000006">
    <property type="protein sequence ID" value="KAL1305546.1"/>
    <property type="molecule type" value="Genomic_DNA"/>
</dbReference>
<evidence type="ECO:0000313" key="2">
    <source>
        <dbReference type="EMBL" id="KAL1305546.1"/>
    </source>
</evidence>
<gene>
    <name evidence="2" type="ORF">AAFC00_007155</name>
</gene>
<protein>
    <submittedName>
        <fullName evidence="2">Uncharacterized protein</fullName>
    </submittedName>
</protein>
<feature type="region of interest" description="Disordered" evidence="1">
    <location>
        <begin position="1"/>
        <end position="44"/>
    </location>
</feature>
<organism evidence="2 3">
    <name type="scientific">Neodothiora populina</name>
    <dbReference type="NCBI Taxonomy" id="2781224"/>
    <lineage>
        <taxon>Eukaryota</taxon>
        <taxon>Fungi</taxon>
        <taxon>Dikarya</taxon>
        <taxon>Ascomycota</taxon>
        <taxon>Pezizomycotina</taxon>
        <taxon>Dothideomycetes</taxon>
        <taxon>Dothideomycetidae</taxon>
        <taxon>Dothideales</taxon>
        <taxon>Dothioraceae</taxon>
        <taxon>Neodothiora</taxon>
    </lineage>
</organism>
<feature type="region of interest" description="Disordered" evidence="1">
    <location>
        <begin position="216"/>
        <end position="240"/>
    </location>
</feature>
<dbReference type="Gene3D" id="2.60.270.60">
    <property type="match status" value="1"/>
</dbReference>
<sequence length="240" mass="25998">MSPPPEYSHSFAQTTDEHDDGATKDPSAAPAPGDVDINTQAMHDDIPYPETTAEELTHPPDFRPLFTLIEDAETGDHHHPGIHYVFSDDDPALLTTAIVESLAIQADEAQPQQGEERIVVLDLGPDGKTITDAQSLSPDWQISNTQLSQAPSWNDGDMSRRDGSLMLTISGTEGKSRPIQPTRKGSLDAMLGSVEGLTLGYSERLSALDKLVKKDVIEQESREGPGQDEDRGQTMAEAAQ</sequence>
<evidence type="ECO:0000313" key="3">
    <source>
        <dbReference type="Proteomes" id="UP001562354"/>
    </source>
</evidence>
<evidence type="ECO:0000256" key="1">
    <source>
        <dbReference type="SAM" id="MobiDB-lite"/>
    </source>
</evidence>
<proteinExistence type="predicted"/>
<accession>A0ABR3PHD0</accession>
<keyword evidence="3" id="KW-1185">Reference proteome</keyword>
<feature type="compositionally biased region" description="Basic and acidic residues" evidence="1">
    <location>
        <begin position="216"/>
        <end position="232"/>
    </location>
</feature>
<comment type="caution">
    <text evidence="2">The sequence shown here is derived from an EMBL/GenBank/DDBJ whole genome shotgun (WGS) entry which is preliminary data.</text>
</comment>
<dbReference type="GeneID" id="95980854"/>
<dbReference type="Proteomes" id="UP001562354">
    <property type="component" value="Unassembled WGS sequence"/>
</dbReference>